<evidence type="ECO:0000313" key="2">
    <source>
        <dbReference type="EMBL" id="MCF8714261.1"/>
    </source>
</evidence>
<keyword evidence="1" id="KW-0732">Signal</keyword>
<dbReference type="InterPro" id="IPR036509">
    <property type="entry name" value="Met_Sox_Rdtase_MsrA_sf"/>
</dbReference>
<comment type="caution">
    <text evidence="2">The sequence shown here is derived from an EMBL/GenBank/DDBJ whole genome shotgun (WGS) entry which is preliminary data.</text>
</comment>
<organism evidence="2 3">
    <name type="scientific">Joostella atrarenae</name>
    <dbReference type="NCBI Taxonomy" id="679257"/>
    <lineage>
        <taxon>Bacteria</taxon>
        <taxon>Pseudomonadati</taxon>
        <taxon>Bacteroidota</taxon>
        <taxon>Flavobacteriia</taxon>
        <taxon>Flavobacteriales</taxon>
        <taxon>Flavobacteriaceae</taxon>
        <taxon>Joostella</taxon>
    </lineage>
</organism>
<dbReference type="EMBL" id="JAETXX010000002">
    <property type="protein sequence ID" value="MCF8714261.1"/>
    <property type="molecule type" value="Genomic_DNA"/>
</dbReference>
<protein>
    <submittedName>
        <fullName evidence="2">Thioredoxin family protein</fullName>
    </submittedName>
</protein>
<feature type="chain" id="PRO_5045680039" evidence="1">
    <location>
        <begin position="35"/>
        <end position="335"/>
    </location>
</feature>
<reference evidence="2 3" key="1">
    <citation type="submission" date="2021-01" db="EMBL/GenBank/DDBJ databases">
        <title>Genome sequencing of Joostella atrarenae M1-2 (= KCTC 23194).</title>
        <authorList>
            <person name="Zakaria M.R."/>
            <person name="Lam M.Q."/>
            <person name="Chong C.S."/>
        </authorList>
    </citation>
    <scope>NUCLEOTIDE SEQUENCE [LARGE SCALE GENOMIC DNA]</scope>
    <source>
        <strain evidence="2 3">M1-2</strain>
    </source>
</reference>
<dbReference type="Pfam" id="PF13899">
    <property type="entry name" value="Thioredoxin_7"/>
    <property type="match status" value="1"/>
</dbReference>
<dbReference type="Gene3D" id="3.40.30.10">
    <property type="entry name" value="Glutaredoxin"/>
    <property type="match status" value="1"/>
</dbReference>
<dbReference type="SUPFAM" id="SSF55068">
    <property type="entry name" value="Peptide methionine sulfoxide reductase"/>
    <property type="match status" value="1"/>
</dbReference>
<sequence>MRDKKHSIFNNLNRRLYKHLFSVCILLLGGNMIAQTKTNVSNQPVELGKVSWFRDYNEALQESKSTGKPIFMLFQEVPGCSTCVNYGNQVLSFPLMVEAIENSFVPLAIYNNKGGKDKEILERYKEPSWNNPVVHFINSSGDDIIPKVANTYHPISIYNAMLNALETTQKEIPAYVKVLGYDLVHKYGVTKEAVYTMSCFWTGESVLGRHPGVLTTDPGWIGSYEVVKVLYNPEMVTKEELDGYASKRHIKTFSKSDAYKTDRDSQYYLKNSYFRYMPLSMVQRTKVNAAIADNEDPTIYLSPKQLDQYNELKKSGGLPSAELYSLPFETLWNSN</sequence>
<evidence type="ECO:0000256" key="1">
    <source>
        <dbReference type="SAM" id="SignalP"/>
    </source>
</evidence>
<evidence type="ECO:0000313" key="3">
    <source>
        <dbReference type="Proteomes" id="UP000829517"/>
    </source>
</evidence>
<dbReference type="RefSeq" id="WP_236958222.1">
    <property type="nucleotide sequence ID" value="NZ_JAETXX010000002.1"/>
</dbReference>
<name>A0ABS9J1H0_9FLAO</name>
<dbReference type="Gene3D" id="3.30.1060.10">
    <property type="entry name" value="Peptide methionine sulphoxide reductase MsrA"/>
    <property type="match status" value="1"/>
</dbReference>
<proteinExistence type="predicted"/>
<feature type="signal peptide" evidence="1">
    <location>
        <begin position="1"/>
        <end position="34"/>
    </location>
</feature>
<dbReference type="NCBIfam" id="NF041383">
    <property type="entry name" value="Trx_VPGUxxT_two"/>
    <property type="match status" value="1"/>
</dbReference>
<dbReference type="Proteomes" id="UP000829517">
    <property type="component" value="Unassembled WGS sequence"/>
</dbReference>
<dbReference type="SUPFAM" id="SSF52833">
    <property type="entry name" value="Thioredoxin-like"/>
    <property type="match status" value="1"/>
</dbReference>
<keyword evidence="3" id="KW-1185">Reference proteome</keyword>
<gene>
    <name evidence="2" type="ORF">JM658_05405</name>
</gene>
<accession>A0ABS9J1H0</accession>
<dbReference type="InterPro" id="IPR036249">
    <property type="entry name" value="Thioredoxin-like_sf"/>
</dbReference>